<dbReference type="Proteomes" id="UP001166004">
    <property type="component" value="Unassembled WGS sequence"/>
</dbReference>
<gene>
    <name evidence="2" type="ORF">VP91_00007690</name>
</gene>
<sequence length="865" mass="101032">MILKKEGKKKKKYNLNKFLFIYFFSTITAGIVLIIFTFKSQTFEQAKSKYLDLFSKGGRFEFLYLPNITFQAIKSNFYKLEKLDLEIKFNDSLILENVRNEAIKNGTLPATEYNTLVNFNLIHNNTKYSGDIRLKGDRKAHFFEKEHSSYKIKLDKENYIFGLSKFSLQKPRIRNYIHEWIFHQMAKDFDIIKIKYEFLDLSINGENKGLYVLEEGFGKELIERNKRRNGPIFGFDEDLLVDEEDLIFEIYNKKYWSKKENIALAKTASQKLRDFFKKKVPLEDVFDVERWAAYFAVVDMTSTYHGAFLKSVKFYYNPINGLFEPIPYDGHRLKPNYHKQHLNYDNNILIDIVELSFTEKNKKGWKWLQNFFYNRDGSLNSSFYNLYLKKLNQISSKKYLDKFLSENLKKIKIINSHIYSDYFYYDNSRTYGVGLYYFLLSDFFYHANNIKKKLKLKKQIQVIRNNESVFLVKNYYKNYGALSVDKLICNKNEKKVEIKITKILNNFSNTVIKLPEIQSNNLECTHMKFIEKFDKNSFVLKIDDINSKYRYKSFKNLKTNTLDKYFIKQDDKLFLIKDEIEIDENLHITKGFNVIVKPGQKILLINNAFVISESPWIIGGKNKETTITGKKNNLGGGLLILDNNKLSKIQNTNFSFLNGYNIESSSEYIIYGALNFHQTKVEINNVNFKNITSEDALNIFRSKFKISNSNYENISSDAIDIDFSDGDISSVNFKNINNDAMDFSGSNVNIYNSYLENVNDKLISGGEASNIKISKITAKNSKSGIISKDGSKVYSKNILFDGVKIPFAAYQKKKEYNYGLLVVENFDVNNFLVKFAKDEKSNIILNDVIQKNNNGNAKILAMINQ</sequence>
<evidence type="ECO:0000256" key="1">
    <source>
        <dbReference type="SAM" id="Phobius"/>
    </source>
</evidence>
<accession>A0ABX1T1Z7</accession>
<dbReference type="InterPro" id="IPR011050">
    <property type="entry name" value="Pectin_lyase_fold/virulence"/>
</dbReference>
<protein>
    <submittedName>
        <fullName evidence="2">Uncharacterized protein</fullName>
    </submittedName>
</protein>
<keyword evidence="1" id="KW-0472">Membrane</keyword>
<comment type="caution">
    <text evidence="2">The sequence shown here is derived from an EMBL/GenBank/DDBJ whole genome shotgun (WGS) entry which is preliminary data.</text>
</comment>
<proteinExistence type="predicted"/>
<keyword evidence="1" id="KW-0812">Transmembrane</keyword>
<evidence type="ECO:0000313" key="3">
    <source>
        <dbReference type="Proteomes" id="UP001166004"/>
    </source>
</evidence>
<dbReference type="SUPFAM" id="SSF51126">
    <property type="entry name" value="Pectin lyase-like"/>
    <property type="match status" value="1"/>
</dbReference>
<reference evidence="2 3" key="1">
    <citation type="submission" date="2019-07" db="EMBL/GenBank/DDBJ databases">
        <title>SAR11 Genome Evolution.</title>
        <authorList>
            <person name="Giovannoni S."/>
        </authorList>
    </citation>
    <scope>NUCLEOTIDE SEQUENCE [LARGE SCALE GENOMIC DNA]</scope>
    <source>
        <strain evidence="2 3">HTCC9565</strain>
    </source>
</reference>
<feature type="transmembrane region" description="Helical" evidence="1">
    <location>
        <begin position="20"/>
        <end position="38"/>
    </location>
</feature>
<dbReference type="EMBL" id="LANA01000001">
    <property type="protein sequence ID" value="NMN67622.1"/>
    <property type="molecule type" value="Genomic_DNA"/>
</dbReference>
<keyword evidence="1" id="KW-1133">Transmembrane helix</keyword>
<organism evidence="2 3">
    <name type="scientific">Pelagibacter ubique</name>
    <dbReference type="NCBI Taxonomy" id="198252"/>
    <lineage>
        <taxon>Bacteria</taxon>
        <taxon>Pseudomonadati</taxon>
        <taxon>Pseudomonadota</taxon>
        <taxon>Alphaproteobacteria</taxon>
        <taxon>Candidatus Pelagibacterales</taxon>
        <taxon>Candidatus Pelagibacteraceae</taxon>
        <taxon>Candidatus Pelagibacter</taxon>
    </lineage>
</organism>
<dbReference type="RefSeq" id="WP_169036106.1">
    <property type="nucleotide sequence ID" value="NZ_LANA01000001.1"/>
</dbReference>
<keyword evidence="3" id="KW-1185">Reference proteome</keyword>
<name>A0ABX1T1Z7_PELUQ</name>
<evidence type="ECO:0000313" key="2">
    <source>
        <dbReference type="EMBL" id="NMN67622.1"/>
    </source>
</evidence>